<gene>
    <name evidence="2" type="ORF">PIBRA_LOCUS10426</name>
</gene>
<dbReference type="Proteomes" id="UP001152562">
    <property type="component" value="Unassembled WGS sequence"/>
</dbReference>
<feature type="compositionally biased region" description="Basic and acidic residues" evidence="1">
    <location>
        <begin position="1"/>
        <end position="22"/>
    </location>
</feature>
<dbReference type="EMBL" id="CALOZG010000040">
    <property type="protein sequence ID" value="CAH4034222.1"/>
    <property type="molecule type" value="Genomic_DNA"/>
</dbReference>
<proteinExistence type="predicted"/>
<evidence type="ECO:0000256" key="1">
    <source>
        <dbReference type="SAM" id="MobiDB-lite"/>
    </source>
</evidence>
<comment type="caution">
    <text evidence="2">The sequence shown here is derived from an EMBL/GenBank/DDBJ whole genome shotgun (WGS) entry which is preliminary data.</text>
</comment>
<protein>
    <submittedName>
        <fullName evidence="2">Uncharacterized protein</fullName>
    </submittedName>
</protein>
<accession>A0A9P0XGL6</accession>
<feature type="region of interest" description="Disordered" evidence="1">
    <location>
        <begin position="1"/>
        <end position="26"/>
    </location>
</feature>
<evidence type="ECO:0000313" key="2">
    <source>
        <dbReference type="EMBL" id="CAH4034222.1"/>
    </source>
</evidence>
<sequence>MNEQHEELSSKVKKLEGQKKANSEAITNLEPKIQGLQFLSRVATIEVRNIPHYNSENFESFLSLLTRIGKELHLTIEPQVLRDVYRLPGTPGSARPIVAEFTRNESNPEEENSLKENHASYSNAQT</sequence>
<name>A0A9P0XGL6_PIEBR</name>
<feature type="region of interest" description="Disordered" evidence="1">
    <location>
        <begin position="101"/>
        <end position="126"/>
    </location>
</feature>
<reference evidence="2" key="1">
    <citation type="submission" date="2022-05" db="EMBL/GenBank/DDBJ databases">
        <authorList>
            <person name="Okamura Y."/>
        </authorList>
    </citation>
    <scope>NUCLEOTIDE SEQUENCE</scope>
</reference>
<organism evidence="2 3">
    <name type="scientific">Pieris brassicae</name>
    <name type="common">White butterfly</name>
    <name type="synonym">Large white butterfly</name>
    <dbReference type="NCBI Taxonomy" id="7116"/>
    <lineage>
        <taxon>Eukaryota</taxon>
        <taxon>Metazoa</taxon>
        <taxon>Ecdysozoa</taxon>
        <taxon>Arthropoda</taxon>
        <taxon>Hexapoda</taxon>
        <taxon>Insecta</taxon>
        <taxon>Pterygota</taxon>
        <taxon>Neoptera</taxon>
        <taxon>Endopterygota</taxon>
        <taxon>Lepidoptera</taxon>
        <taxon>Glossata</taxon>
        <taxon>Ditrysia</taxon>
        <taxon>Papilionoidea</taxon>
        <taxon>Pieridae</taxon>
        <taxon>Pierinae</taxon>
        <taxon>Pieris</taxon>
    </lineage>
</organism>
<evidence type="ECO:0000313" key="3">
    <source>
        <dbReference type="Proteomes" id="UP001152562"/>
    </source>
</evidence>
<dbReference type="AlphaFoldDB" id="A0A9P0XGL6"/>
<keyword evidence="3" id="KW-1185">Reference proteome</keyword>